<dbReference type="InterPro" id="IPR047589">
    <property type="entry name" value="DUF11_rpt"/>
</dbReference>
<accession>A0A521FJC3</accession>
<dbReference type="EMBL" id="FXTP01000020">
    <property type="protein sequence ID" value="SMO96226.1"/>
    <property type="molecule type" value="Genomic_DNA"/>
</dbReference>
<dbReference type="PANTHER" id="PTHR34819:SF3">
    <property type="entry name" value="CELL SURFACE PROTEIN"/>
    <property type="match status" value="1"/>
</dbReference>
<name>A0A521FJC3_9BACT</name>
<evidence type="ECO:0000313" key="4">
    <source>
        <dbReference type="Proteomes" id="UP000317557"/>
    </source>
</evidence>
<feature type="region of interest" description="Disordered" evidence="1">
    <location>
        <begin position="497"/>
        <end position="530"/>
    </location>
</feature>
<sequence length="900" mass="92502">MTTNHIHTLINKALGFVGLLLVLGLFVGISSNDAYAQQAPPANSQIGNTASATYIDSGGNSRTVTSNTVETIVQQVAGVSISAGLTKSVSPGGQITFTHTITNNGNGSDSFTLAASEVNNGDFDYGSISIYPDADGNGTPDNFTTISTTPNIDAGDSYGIVIVANIPATASDGDEEDIEVTATSTYSTGVSATTDPDNKAIIEEDAVIDVQKSVSQSTANVGDELTYTLTFSNNGNSDGVNLRIQDPLPSGVTYNANSGRWSSSGTTVLGDASGGTDDPSGIEYYFKAGNGTNPDSVVAVISSLGAGASGTIQFDVTVDNGTEGTSIVNYAQFKHRDLNSFTNTNNATVTINESYSVKVHDDITDDEVTEGPVNQGATVNFVNKFTNDGSTTDTYNITLANTSNYPSGTTFTLYKANSSDQPTSPFTDTNGDGTADTGPLAAGESITVILQVNLPSNGTGDGPFEVDKTLTSVNDGSVTATITDILDGITGSSVDLTNYSDADDTDHATGIGQGPEATPQNNDPSIPATNPGTTVDISLVVTNTSNIDDSYQLAVDQSVSGTSLGSAGLPSGWSVTFYDGNSQITSTGTIDAGDNKEITARVSIPAGADPVTEQSLYFRVLSSSTGAEDIIHNAVTVNTYRNVSLTSNNTGQIFPGGSKTYAHTISINSNVDENDGTNSDFKINLSNSGGAGFTAQVYYDADGDGAIETADGDILITTASGGQVDLTDQVAAVTSLGYGDQVRLIVKVTANSGVADGSTNTTTLTLVDGEGNISTKTNEDITTVVAGLLTVEKFQSSDGNTYTKSDLNVLPGGVVYYKIVVSNDGAAAVTNVVVNDNIPSYTKLQNPVSITEDDVTEDVTDDSGLTTGDVGTISVGVSELAPGESFEFTFSVKVDGNGAP</sequence>
<organism evidence="3 4">
    <name type="scientific">Gracilimonas mengyeensis</name>
    <dbReference type="NCBI Taxonomy" id="1302730"/>
    <lineage>
        <taxon>Bacteria</taxon>
        <taxon>Pseudomonadati</taxon>
        <taxon>Balneolota</taxon>
        <taxon>Balneolia</taxon>
        <taxon>Balneolales</taxon>
        <taxon>Balneolaceae</taxon>
        <taxon>Gracilimonas</taxon>
    </lineage>
</organism>
<feature type="domain" description="DUF11" evidence="2">
    <location>
        <begin position="208"/>
        <end position="349"/>
    </location>
</feature>
<protein>
    <submittedName>
        <fullName evidence="3">Conserved repeat domain-containing protein</fullName>
    </submittedName>
</protein>
<proteinExistence type="predicted"/>
<feature type="compositionally biased region" description="Polar residues" evidence="1">
    <location>
        <begin position="518"/>
        <end position="530"/>
    </location>
</feature>
<evidence type="ECO:0000259" key="2">
    <source>
        <dbReference type="Pfam" id="PF01345"/>
    </source>
</evidence>
<dbReference type="InterPro" id="IPR051172">
    <property type="entry name" value="Chlamydia_OmcB"/>
</dbReference>
<evidence type="ECO:0000256" key="1">
    <source>
        <dbReference type="SAM" id="MobiDB-lite"/>
    </source>
</evidence>
<reference evidence="3 4" key="1">
    <citation type="submission" date="2017-05" db="EMBL/GenBank/DDBJ databases">
        <authorList>
            <person name="Varghese N."/>
            <person name="Submissions S."/>
        </authorList>
    </citation>
    <scope>NUCLEOTIDE SEQUENCE [LARGE SCALE GENOMIC DNA]</scope>
    <source>
        <strain evidence="3 4">DSM 21985</strain>
    </source>
</reference>
<evidence type="ECO:0000313" key="3">
    <source>
        <dbReference type="EMBL" id="SMO96226.1"/>
    </source>
</evidence>
<dbReference type="NCBIfam" id="TIGR01451">
    <property type="entry name" value="B_ant_repeat"/>
    <property type="match status" value="2"/>
</dbReference>
<dbReference type="Proteomes" id="UP000317557">
    <property type="component" value="Unassembled WGS sequence"/>
</dbReference>
<dbReference type="Pfam" id="PF01345">
    <property type="entry name" value="DUF11"/>
    <property type="match status" value="1"/>
</dbReference>
<dbReference type="OrthoDB" id="9805017at2"/>
<gene>
    <name evidence="3" type="ORF">SAMN06265219_12043</name>
</gene>
<dbReference type="AlphaFoldDB" id="A0A521FJC3"/>
<dbReference type="Gene3D" id="2.60.40.3080">
    <property type="match status" value="1"/>
</dbReference>
<dbReference type="RefSeq" id="WP_142456196.1">
    <property type="nucleotide sequence ID" value="NZ_FXTP01000020.1"/>
</dbReference>
<dbReference type="InterPro" id="IPR001434">
    <property type="entry name" value="OmcB-like_DUF11"/>
</dbReference>
<keyword evidence="4" id="KW-1185">Reference proteome</keyword>
<dbReference type="PANTHER" id="PTHR34819">
    <property type="entry name" value="LARGE CYSTEINE-RICH PERIPLASMIC PROTEIN OMCB"/>
    <property type="match status" value="1"/>
</dbReference>